<feature type="domain" description="DUF3048" evidence="3">
    <location>
        <begin position="225"/>
        <end position="337"/>
    </location>
</feature>
<keyword evidence="5" id="KW-1185">Reference proteome</keyword>
<dbReference type="Pfam" id="PF17479">
    <property type="entry name" value="DUF3048_C"/>
    <property type="match status" value="1"/>
</dbReference>
<evidence type="ECO:0000259" key="3">
    <source>
        <dbReference type="Pfam" id="PF17479"/>
    </source>
</evidence>
<dbReference type="Pfam" id="PF11258">
    <property type="entry name" value="DUF3048"/>
    <property type="match status" value="1"/>
</dbReference>
<dbReference type="Gene3D" id="3.50.90.10">
    <property type="entry name" value="YerB-like"/>
    <property type="match status" value="1"/>
</dbReference>
<dbReference type="SUPFAM" id="SSF159774">
    <property type="entry name" value="YerB-like"/>
    <property type="match status" value="1"/>
</dbReference>
<dbReference type="InterPro" id="IPR021416">
    <property type="entry name" value="DUF3048_N"/>
</dbReference>
<gene>
    <name evidence="4" type="ORF">H1V43_33645</name>
</gene>
<dbReference type="AlphaFoldDB" id="A0A7W2D7R0"/>
<reference evidence="4 5" key="1">
    <citation type="submission" date="2020-07" db="EMBL/GenBank/DDBJ databases">
        <title>Streptomyces isolated from Indian soil.</title>
        <authorList>
            <person name="Mandal S."/>
            <person name="Maiti P.K."/>
        </authorList>
    </citation>
    <scope>NUCLEOTIDE SEQUENCE [LARGE SCALE GENOMIC DNA]</scope>
    <source>
        <strain evidence="4 5">PSKA54</strain>
    </source>
</reference>
<dbReference type="InterPro" id="IPR023158">
    <property type="entry name" value="YerB-like_sf"/>
</dbReference>
<evidence type="ECO:0000313" key="4">
    <source>
        <dbReference type="EMBL" id="MBA4866183.1"/>
    </source>
</evidence>
<sequence>MSLGRRTEDADTGAGVDSGALTRIRRWTATVAVLTTLAVGCTTGGGPDEGSRSGGRTPAPESSEPGGDGDRDGPVLAVKIDNVRQARPQTGLDAADVVYVEQVEGGLSRLMAVYATRLPSVVGPVRSARETDLELLRQFDRPTLAYSGAQSKLQPLIDAAPLAAMAPGKAPSGAYFRGADRVAPYNLYLRPAALKPAPKPGGLASTGFEFGAAPEGGTVTRERKVRFPAARFTFTWSADQKKWLVAMDGTAARTAEGKRLAASTVVVQYVAVRDSRFHDRWGNVSPFSETVGEGSAIVLRDGRAYDTRWERSSAEDGTGFTTAEGKRMTFAPGQVWVVLVKA</sequence>
<dbReference type="Proteomes" id="UP000586976">
    <property type="component" value="Unassembled WGS sequence"/>
</dbReference>
<dbReference type="RefSeq" id="WP_181867597.1">
    <property type="nucleotide sequence ID" value="NZ_JACEQY010000054.1"/>
</dbReference>
<organism evidence="4 5">
    <name type="scientific">Streptomyces himalayensis subsp. aureolus</name>
    <dbReference type="NCBI Taxonomy" id="2758039"/>
    <lineage>
        <taxon>Bacteria</taxon>
        <taxon>Bacillati</taxon>
        <taxon>Actinomycetota</taxon>
        <taxon>Actinomycetes</taxon>
        <taxon>Kitasatosporales</taxon>
        <taxon>Streptomycetaceae</taxon>
        <taxon>Streptomyces</taxon>
        <taxon>Streptomyces himalayensis</taxon>
    </lineage>
</organism>
<name>A0A7W2D7R0_9ACTN</name>
<protein>
    <submittedName>
        <fullName evidence="4">DUF3048 domain-containing protein</fullName>
    </submittedName>
</protein>
<comment type="caution">
    <text evidence="4">The sequence shown here is derived from an EMBL/GenBank/DDBJ whole genome shotgun (WGS) entry which is preliminary data.</text>
</comment>
<evidence type="ECO:0000313" key="5">
    <source>
        <dbReference type="Proteomes" id="UP000586976"/>
    </source>
</evidence>
<evidence type="ECO:0000259" key="2">
    <source>
        <dbReference type="Pfam" id="PF11258"/>
    </source>
</evidence>
<evidence type="ECO:0000256" key="1">
    <source>
        <dbReference type="SAM" id="MobiDB-lite"/>
    </source>
</evidence>
<feature type="domain" description="DUF3048" evidence="2">
    <location>
        <begin position="71"/>
        <end position="196"/>
    </location>
</feature>
<dbReference type="EMBL" id="JACEQY010000054">
    <property type="protein sequence ID" value="MBA4866183.1"/>
    <property type="molecule type" value="Genomic_DNA"/>
</dbReference>
<accession>A0A7W2D7R0</accession>
<feature type="region of interest" description="Disordered" evidence="1">
    <location>
        <begin position="40"/>
        <end position="75"/>
    </location>
</feature>
<proteinExistence type="predicted"/>
<dbReference type="InterPro" id="IPR035328">
    <property type="entry name" value="DUF3048_C"/>
</dbReference>